<evidence type="ECO:0008006" key="3">
    <source>
        <dbReference type="Google" id="ProtNLM"/>
    </source>
</evidence>
<organism evidence="1 2">
    <name type="scientific">Orbilia blumenaviensis</name>
    <dbReference type="NCBI Taxonomy" id="1796055"/>
    <lineage>
        <taxon>Eukaryota</taxon>
        <taxon>Fungi</taxon>
        <taxon>Dikarya</taxon>
        <taxon>Ascomycota</taxon>
        <taxon>Pezizomycotina</taxon>
        <taxon>Orbiliomycetes</taxon>
        <taxon>Orbiliales</taxon>
        <taxon>Orbiliaceae</taxon>
        <taxon>Orbilia</taxon>
    </lineage>
</organism>
<dbReference type="AlphaFoldDB" id="A0AAV9UZ85"/>
<sequence length="273" mass="29977">MAENSETSFDLFSSLQYSSTLLSSPENTANRGKPCPLYLLKFHRDRILYAALNFGWKEAVSALEGLDALDVIEEKCLAAVNGALTEVEDKDSVAVRLRVLISPTATITAEAGIIPYIPLKSLFPTSLTPPESAVPWSVYLDTLPTSPTDFTRYKTTARTHYNTARSRANINSFLETKEVILWNPEGWIMEGSITNVYFYREEKGGWITPSTLVDDPTGQKKGKGGTAGTVRRWLIQEGMVRVGDLKKGGVEVGELVWLSNGVKGLVLGRITSA</sequence>
<comment type="caution">
    <text evidence="1">The sequence shown here is derived from an EMBL/GenBank/DDBJ whole genome shotgun (WGS) entry which is preliminary data.</text>
</comment>
<reference evidence="1 2" key="1">
    <citation type="submission" date="2019-10" db="EMBL/GenBank/DDBJ databases">
        <authorList>
            <person name="Palmer J.M."/>
        </authorList>
    </citation>
    <scope>NUCLEOTIDE SEQUENCE [LARGE SCALE GENOMIC DNA]</scope>
    <source>
        <strain evidence="1 2">TWF730</strain>
    </source>
</reference>
<protein>
    <recommendedName>
        <fullName evidence="3">Aminodeoxychorismate lyase</fullName>
    </recommendedName>
</protein>
<dbReference type="InterPro" id="IPR036038">
    <property type="entry name" value="Aminotransferase-like"/>
</dbReference>
<keyword evidence="2" id="KW-1185">Reference proteome</keyword>
<dbReference type="GO" id="GO:0003824">
    <property type="term" value="F:catalytic activity"/>
    <property type="evidence" value="ECO:0007669"/>
    <property type="project" value="InterPro"/>
</dbReference>
<evidence type="ECO:0000313" key="1">
    <source>
        <dbReference type="EMBL" id="KAK6348970.1"/>
    </source>
</evidence>
<dbReference type="SUPFAM" id="SSF56752">
    <property type="entry name" value="D-aminoacid aminotransferase-like PLP-dependent enzymes"/>
    <property type="match status" value="1"/>
</dbReference>
<dbReference type="InterPro" id="IPR001544">
    <property type="entry name" value="Aminotrans_IV"/>
</dbReference>
<dbReference type="Gene3D" id="3.20.10.10">
    <property type="entry name" value="D-amino Acid Aminotransferase, subunit A, domain 2"/>
    <property type="match status" value="1"/>
</dbReference>
<dbReference type="Proteomes" id="UP001373714">
    <property type="component" value="Unassembled WGS sequence"/>
</dbReference>
<name>A0AAV9UZ85_9PEZI</name>
<dbReference type="InterPro" id="IPR043132">
    <property type="entry name" value="BCAT-like_C"/>
</dbReference>
<dbReference type="EMBL" id="JAVHNS010000007">
    <property type="protein sequence ID" value="KAK6348970.1"/>
    <property type="molecule type" value="Genomic_DNA"/>
</dbReference>
<proteinExistence type="predicted"/>
<evidence type="ECO:0000313" key="2">
    <source>
        <dbReference type="Proteomes" id="UP001373714"/>
    </source>
</evidence>
<gene>
    <name evidence="1" type="ORF">TWF730_009731</name>
</gene>
<dbReference type="Pfam" id="PF01063">
    <property type="entry name" value="Aminotran_4"/>
    <property type="match status" value="1"/>
</dbReference>
<accession>A0AAV9UZ85</accession>